<reference evidence="5" key="2">
    <citation type="journal article" date="2023" name="Commun. Biol.">
        <title>Intrasexual cuticular hydrocarbon dimorphism in a wasp sheds light on hydrocarbon biosynthesis genes in Hymenoptera.</title>
        <authorList>
            <person name="Moris V.C."/>
            <person name="Podsiadlowski L."/>
            <person name="Martin S."/>
            <person name="Oeyen J.P."/>
            <person name="Donath A."/>
            <person name="Petersen M."/>
            <person name="Wilbrandt J."/>
            <person name="Misof B."/>
            <person name="Liedtke D."/>
            <person name="Thamm M."/>
            <person name="Scheiner R."/>
            <person name="Schmitt T."/>
            <person name="Niehuis O."/>
        </authorList>
    </citation>
    <scope>NUCLEOTIDE SEQUENCE</scope>
    <source>
        <strain evidence="5">GBR_01_08_01A</strain>
    </source>
</reference>
<dbReference type="InterPro" id="IPR038765">
    <property type="entry name" value="Papain-like_cys_pep_sf"/>
</dbReference>
<dbReference type="PROSITE" id="PS00639">
    <property type="entry name" value="THIOL_PROTEASE_HIS"/>
    <property type="match status" value="1"/>
</dbReference>
<name>A0AAD9VMZ1_9HYME</name>
<dbReference type="EMBL" id="JAIFRP010000047">
    <property type="protein sequence ID" value="KAK2580741.1"/>
    <property type="molecule type" value="Genomic_DNA"/>
</dbReference>
<gene>
    <name evidence="5" type="ORF">KPH14_011368</name>
</gene>
<feature type="transmembrane region" description="Helical" evidence="3">
    <location>
        <begin position="32"/>
        <end position="50"/>
    </location>
</feature>
<keyword evidence="2" id="KW-1015">Disulfide bond</keyword>
<dbReference type="SUPFAM" id="SSF54001">
    <property type="entry name" value="Cysteine proteinases"/>
    <property type="match status" value="1"/>
</dbReference>
<dbReference type="InterPro" id="IPR025661">
    <property type="entry name" value="Pept_asp_AS"/>
</dbReference>
<reference evidence="5" key="1">
    <citation type="submission" date="2021-08" db="EMBL/GenBank/DDBJ databases">
        <authorList>
            <person name="Misof B."/>
            <person name="Oliver O."/>
            <person name="Podsiadlowski L."/>
            <person name="Donath A."/>
            <person name="Peters R."/>
            <person name="Mayer C."/>
            <person name="Rust J."/>
            <person name="Gunkel S."/>
            <person name="Lesny P."/>
            <person name="Martin S."/>
            <person name="Oeyen J.P."/>
            <person name="Petersen M."/>
            <person name="Panagiotis P."/>
            <person name="Wilbrandt J."/>
            <person name="Tanja T."/>
        </authorList>
    </citation>
    <scope>NUCLEOTIDE SEQUENCE</scope>
    <source>
        <strain evidence="5">GBR_01_08_01A</strain>
        <tissue evidence="5">Thorax + abdomen</tissue>
    </source>
</reference>
<evidence type="ECO:0000256" key="3">
    <source>
        <dbReference type="SAM" id="Phobius"/>
    </source>
</evidence>
<sequence length="473" mass="53877">MQVKVLKKWLVGLGFTKEDSPRSVDRASPRRIFEMWIIAVIALGCFSSLVKAIPDYSGLPAGPYCASRYPSRRCCLGRQDECSAPILTTTCYCDDFCDRTREEDCCPDFYSHCRGIVMNTTESPPAETRRCYYQGKNYNHGETFRTNCNECKCSSLGKRAEVLCEKNRCLIEPDFVDELRLQSSILGWQPGNNSKFWGRTLKDGIRLRLGTLNPSQSVYKMNPVRRVYDPEALPRSFNAKLHWPRDISRVHDQGWCGASWAISTAAVASDRFAIMSKGAEAVQLSAQHLLSCNNRGQQGCNGGYLDRAWFFLRRFGLVDEDCYPWTGRQDQCRLRKRSNLRSAGCRNPSNPLRTELYKVGPAYRLGNETDIMQEILTSGPVQATMRVYQDFFAYQSGVYRHSLDAEVYDSGYHSVRIIGWGEEPSHRGPPVKYWLVANSWGYDWGENGLFKIQRGTNECEIESFVLAVWAKTV</sequence>
<dbReference type="SMART" id="SM00645">
    <property type="entry name" value="Pept_C1"/>
    <property type="match status" value="1"/>
</dbReference>
<keyword evidence="6" id="KW-1185">Reference proteome</keyword>
<keyword evidence="3" id="KW-0472">Membrane</keyword>
<dbReference type="AlphaFoldDB" id="A0AAD9VMZ1"/>
<dbReference type="GO" id="GO:0008234">
    <property type="term" value="F:cysteine-type peptidase activity"/>
    <property type="evidence" value="ECO:0007669"/>
    <property type="project" value="InterPro"/>
</dbReference>
<evidence type="ECO:0000256" key="2">
    <source>
        <dbReference type="ARBA" id="ARBA00023157"/>
    </source>
</evidence>
<comment type="caution">
    <text evidence="5">The sequence shown here is derived from an EMBL/GenBank/DDBJ whole genome shotgun (WGS) entry which is preliminary data.</text>
</comment>
<dbReference type="Gene3D" id="3.90.70.10">
    <property type="entry name" value="Cysteine proteinases"/>
    <property type="match status" value="1"/>
</dbReference>
<evidence type="ECO:0000313" key="6">
    <source>
        <dbReference type="Proteomes" id="UP001258017"/>
    </source>
</evidence>
<dbReference type="InterPro" id="IPR025660">
    <property type="entry name" value="Pept_his_AS"/>
</dbReference>
<dbReference type="PANTHER" id="PTHR12411">
    <property type="entry name" value="CYSTEINE PROTEASE FAMILY C1-RELATED"/>
    <property type="match status" value="1"/>
</dbReference>
<dbReference type="InterPro" id="IPR000668">
    <property type="entry name" value="Peptidase_C1A_C"/>
</dbReference>
<dbReference type="InterPro" id="IPR001212">
    <property type="entry name" value="Somatomedin_B_dom"/>
</dbReference>
<protein>
    <recommendedName>
        <fullName evidence="4">SMB domain-containing protein</fullName>
    </recommendedName>
</protein>
<keyword evidence="3" id="KW-1133">Transmembrane helix</keyword>
<proteinExistence type="inferred from homology"/>
<accession>A0AAD9VMZ1</accession>
<organism evidence="5 6">
    <name type="scientific">Odynerus spinipes</name>
    <dbReference type="NCBI Taxonomy" id="1348599"/>
    <lineage>
        <taxon>Eukaryota</taxon>
        <taxon>Metazoa</taxon>
        <taxon>Ecdysozoa</taxon>
        <taxon>Arthropoda</taxon>
        <taxon>Hexapoda</taxon>
        <taxon>Insecta</taxon>
        <taxon>Pterygota</taxon>
        <taxon>Neoptera</taxon>
        <taxon>Endopterygota</taxon>
        <taxon>Hymenoptera</taxon>
        <taxon>Apocrita</taxon>
        <taxon>Aculeata</taxon>
        <taxon>Vespoidea</taxon>
        <taxon>Vespidae</taxon>
        <taxon>Eumeninae</taxon>
        <taxon>Odynerus</taxon>
    </lineage>
</organism>
<comment type="similarity">
    <text evidence="1">Belongs to the peptidase C1 family.</text>
</comment>
<dbReference type="PRINTS" id="PR00705">
    <property type="entry name" value="PAPAIN"/>
</dbReference>
<dbReference type="Proteomes" id="UP001258017">
    <property type="component" value="Unassembled WGS sequence"/>
</dbReference>
<feature type="domain" description="SMB" evidence="4">
    <location>
        <begin position="71"/>
        <end position="121"/>
    </location>
</feature>
<dbReference type="CDD" id="cd02620">
    <property type="entry name" value="Peptidase_C1A_CathepsinB"/>
    <property type="match status" value="1"/>
</dbReference>
<dbReference type="PROSITE" id="PS50958">
    <property type="entry name" value="SMB_2"/>
    <property type="match status" value="1"/>
</dbReference>
<dbReference type="PROSITE" id="PS00640">
    <property type="entry name" value="THIOL_PROTEASE_ASN"/>
    <property type="match status" value="1"/>
</dbReference>
<evidence type="ECO:0000256" key="1">
    <source>
        <dbReference type="ARBA" id="ARBA00008455"/>
    </source>
</evidence>
<dbReference type="Pfam" id="PF00112">
    <property type="entry name" value="Peptidase_C1"/>
    <property type="match status" value="1"/>
</dbReference>
<keyword evidence="3" id="KW-0812">Transmembrane</keyword>
<dbReference type="InterPro" id="IPR013128">
    <property type="entry name" value="Peptidase_C1A"/>
</dbReference>
<dbReference type="GO" id="GO:0006508">
    <property type="term" value="P:proteolysis"/>
    <property type="evidence" value="ECO:0007669"/>
    <property type="project" value="InterPro"/>
</dbReference>
<evidence type="ECO:0000313" key="5">
    <source>
        <dbReference type="EMBL" id="KAK2580741.1"/>
    </source>
</evidence>
<evidence type="ECO:0000259" key="4">
    <source>
        <dbReference type="PROSITE" id="PS50958"/>
    </source>
</evidence>